<comment type="caution">
    <text evidence="1">The sequence shown here is derived from an EMBL/GenBank/DDBJ whole genome shotgun (WGS) entry which is preliminary data.</text>
</comment>
<name>A0AB34GL14_ESCRO</name>
<evidence type="ECO:0000313" key="1">
    <source>
        <dbReference type="EMBL" id="KAJ8779922.1"/>
    </source>
</evidence>
<organism evidence="1 2">
    <name type="scientific">Eschrichtius robustus</name>
    <name type="common">California gray whale</name>
    <name type="synonym">Eschrichtius gibbosus</name>
    <dbReference type="NCBI Taxonomy" id="9764"/>
    <lineage>
        <taxon>Eukaryota</taxon>
        <taxon>Metazoa</taxon>
        <taxon>Chordata</taxon>
        <taxon>Craniata</taxon>
        <taxon>Vertebrata</taxon>
        <taxon>Euteleostomi</taxon>
        <taxon>Mammalia</taxon>
        <taxon>Eutheria</taxon>
        <taxon>Laurasiatheria</taxon>
        <taxon>Artiodactyla</taxon>
        <taxon>Whippomorpha</taxon>
        <taxon>Cetacea</taxon>
        <taxon>Mysticeti</taxon>
        <taxon>Eschrichtiidae</taxon>
        <taxon>Eschrichtius</taxon>
    </lineage>
</organism>
<sequence>MNQNGALAFGMSRQDFRGNFFCLFICNQVPISLDHGPTLPERWSQLMFKNHLIPGNAEGSYDIGNYSARWEAASLCPIPASALNGPRF</sequence>
<gene>
    <name evidence="1" type="ORF">J1605_012091</name>
</gene>
<proteinExistence type="predicted"/>
<keyword evidence="2" id="KW-1185">Reference proteome</keyword>
<dbReference type="AlphaFoldDB" id="A0AB34GL14"/>
<dbReference type="EMBL" id="JAIQCJ010002192">
    <property type="protein sequence ID" value="KAJ8779922.1"/>
    <property type="molecule type" value="Genomic_DNA"/>
</dbReference>
<accession>A0AB34GL14</accession>
<dbReference type="Proteomes" id="UP001159641">
    <property type="component" value="Unassembled WGS sequence"/>
</dbReference>
<reference evidence="1 2" key="1">
    <citation type="submission" date="2022-11" db="EMBL/GenBank/DDBJ databases">
        <title>Whole genome sequence of Eschrichtius robustus ER-17-0199.</title>
        <authorList>
            <person name="Bruniche-Olsen A."/>
            <person name="Black A.N."/>
            <person name="Fields C.J."/>
            <person name="Walden K."/>
            <person name="Dewoody J.A."/>
        </authorList>
    </citation>
    <scope>NUCLEOTIDE SEQUENCE [LARGE SCALE GENOMIC DNA]</scope>
    <source>
        <strain evidence="1">ER-17-0199</strain>
        <tissue evidence="1">Blubber</tissue>
    </source>
</reference>
<evidence type="ECO:0000313" key="2">
    <source>
        <dbReference type="Proteomes" id="UP001159641"/>
    </source>
</evidence>
<protein>
    <submittedName>
        <fullName evidence="1">Uncharacterized protein</fullName>
    </submittedName>
</protein>